<accession>A0AAV3R4P7</accession>
<feature type="region of interest" description="Disordered" evidence="1">
    <location>
        <begin position="248"/>
        <end position="272"/>
    </location>
</feature>
<dbReference type="AlphaFoldDB" id="A0AAV3R4P7"/>
<evidence type="ECO:0000313" key="3">
    <source>
        <dbReference type="Proteomes" id="UP001454036"/>
    </source>
</evidence>
<name>A0AAV3R4P7_LITER</name>
<reference evidence="2 3" key="1">
    <citation type="submission" date="2024-01" db="EMBL/GenBank/DDBJ databases">
        <title>The complete chloroplast genome sequence of Lithospermum erythrorhizon: insights into the phylogenetic relationship among Boraginaceae species and the maternal lineages of purple gromwells.</title>
        <authorList>
            <person name="Okada T."/>
            <person name="Watanabe K."/>
        </authorList>
    </citation>
    <scope>NUCLEOTIDE SEQUENCE [LARGE SCALE GENOMIC DNA]</scope>
</reference>
<evidence type="ECO:0000313" key="2">
    <source>
        <dbReference type="EMBL" id="GAA0170296.1"/>
    </source>
</evidence>
<comment type="caution">
    <text evidence="2">The sequence shown here is derived from an EMBL/GenBank/DDBJ whole genome shotgun (WGS) entry which is preliminary data.</text>
</comment>
<feature type="compositionally biased region" description="Basic and acidic residues" evidence="1">
    <location>
        <begin position="251"/>
        <end position="272"/>
    </location>
</feature>
<dbReference type="EMBL" id="BAABME010007183">
    <property type="protein sequence ID" value="GAA0170296.1"/>
    <property type="molecule type" value="Genomic_DNA"/>
</dbReference>
<keyword evidence="3" id="KW-1185">Reference proteome</keyword>
<evidence type="ECO:0000256" key="1">
    <source>
        <dbReference type="SAM" id="MobiDB-lite"/>
    </source>
</evidence>
<organism evidence="2 3">
    <name type="scientific">Lithospermum erythrorhizon</name>
    <name type="common">Purple gromwell</name>
    <name type="synonym">Lithospermum officinale var. erythrorhizon</name>
    <dbReference type="NCBI Taxonomy" id="34254"/>
    <lineage>
        <taxon>Eukaryota</taxon>
        <taxon>Viridiplantae</taxon>
        <taxon>Streptophyta</taxon>
        <taxon>Embryophyta</taxon>
        <taxon>Tracheophyta</taxon>
        <taxon>Spermatophyta</taxon>
        <taxon>Magnoliopsida</taxon>
        <taxon>eudicotyledons</taxon>
        <taxon>Gunneridae</taxon>
        <taxon>Pentapetalae</taxon>
        <taxon>asterids</taxon>
        <taxon>lamiids</taxon>
        <taxon>Boraginales</taxon>
        <taxon>Boraginaceae</taxon>
        <taxon>Boraginoideae</taxon>
        <taxon>Lithospermeae</taxon>
        <taxon>Lithospermum</taxon>
    </lineage>
</organism>
<protein>
    <submittedName>
        <fullName evidence="2">Uncharacterized protein</fullName>
    </submittedName>
</protein>
<gene>
    <name evidence="2" type="ORF">LIER_24592</name>
</gene>
<feature type="compositionally biased region" description="Low complexity" evidence="1">
    <location>
        <begin position="29"/>
        <end position="42"/>
    </location>
</feature>
<dbReference type="Proteomes" id="UP001454036">
    <property type="component" value="Unassembled WGS sequence"/>
</dbReference>
<sequence>MVGERRPLFRKSKVRKVPTSLGTPAGKEPSPSTAATAATSTSNAEKWHPKWPPLRKGSLDLPADSVNIPSPGSIREMPHFPSGSLPEDGADSGPKKNEKLQGENEKLKTTLDAVQKENKEAQEQYIKDVENLALLYSRYTPVDAENMGLTSRLKNAQMMADFSKKRTDETARKLKAVEEVVPWKIEEAIRGYQFSKDFRREAGKDSTYYLCRFTRTYKEVNPGIVDNYREFIQGYDEEWFANYNLDAPLTPREEDHEGPLPETAEKDDAPAS</sequence>
<feature type="region of interest" description="Disordered" evidence="1">
    <location>
        <begin position="1"/>
        <end position="104"/>
    </location>
</feature>
<proteinExistence type="predicted"/>
<feature type="compositionally biased region" description="Basic and acidic residues" evidence="1">
    <location>
        <begin position="93"/>
        <end position="104"/>
    </location>
</feature>